<accession>A0A382MU24</accession>
<feature type="non-terminal residue" evidence="5">
    <location>
        <position position="203"/>
    </location>
</feature>
<evidence type="ECO:0000256" key="2">
    <source>
        <dbReference type="ARBA" id="ARBA00022448"/>
    </source>
</evidence>
<keyword evidence="3" id="KW-0732">Signal</keyword>
<name>A0A382MU24_9ZZZZ</name>
<keyword evidence="2" id="KW-0813">Transport</keyword>
<reference evidence="5" key="1">
    <citation type="submission" date="2018-05" db="EMBL/GenBank/DDBJ databases">
        <authorList>
            <person name="Lanie J.A."/>
            <person name="Ng W.-L."/>
            <person name="Kazmierczak K.M."/>
            <person name="Andrzejewski T.M."/>
            <person name="Davidsen T.M."/>
            <person name="Wayne K.J."/>
            <person name="Tettelin H."/>
            <person name="Glass J.I."/>
            <person name="Rusch D."/>
            <person name="Podicherti R."/>
            <person name="Tsui H.-C.T."/>
            <person name="Winkler M.E."/>
        </authorList>
    </citation>
    <scope>NUCLEOTIDE SEQUENCE</scope>
</reference>
<dbReference type="EMBL" id="UINC01095984">
    <property type="protein sequence ID" value="SVC52493.1"/>
    <property type="molecule type" value="Genomic_DNA"/>
</dbReference>
<evidence type="ECO:0000256" key="3">
    <source>
        <dbReference type="ARBA" id="ARBA00022729"/>
    </source>
</evidence>
<dbReference type="InterPro" id="IPR000914">
    <property type="entry name" value="SBP_5_dom"/>
</dbReference>
<organism evidence="5">
    <name type="scientific">marine metagenome</name>
    <dbReference type="NCBI Taxonomy" id="408172"/>
    <lineage>
        <taxon>unclassified sequences</taxon>
        <taxon>metagenomes</taxon>
        <taxon>ecological metagenomes</taxon>
    </lineage>
</organism>
<dbReference type="GO" id="GO:0015833">
    <property type="term" value="P:peptide transport"/>
    <property type="evidence" value="ECO:0007669"/>
    <property type="project" value="TreeGrafter"/>
</dbReference>
<feature type="domain" description="Solute-binding protein family 5" evidence="4">
    <location>
        <begin position="91"/>
        <end position="195"/>
    </location>
</feature>
<protein>
    <recommendedName>
        <fullName evidence="4">Solute-binding protein family 5 domain-containing protein</fullName>
    </recommendedName>
</protein>
<gene>
    <name evidence="5" type="ORF">METZ01_LOCUS305347</name>
</gene>
<dbReference type="SUPFAM" id="SSF53850">
    <property type="entry name" value="Periplasmic binding protein-like II"/>
    <property type="match status" value="1"/>
</dbReference>
<dbReference type="AlphaFoldDB" id="A0A382MU24"/>
<dbReference type="PANTHER" id="PTHR30290:SF9">
    <property type="entry name" value="OLIGOPEPTIDE-BINDING PROTEIN APPA"/>
    <property type="match status" value="1"/>
</dbReference>
<dbReference type="GO" id="GO:1904680">
    <property type="term" value="F:peptide transmembrane transporter activity"/>
    <property type="evidence" value="ECO:0007669"/>
    <property type="project" value="TreeGrafter"/>
</dbReference>
<comment type="similarity">
    <text evidence="1">Belongs to the bacterial solute-binding protein 5 family.</text>
</comment>
<dbReference type="InterPro" id="IPR039424">
    <property type="entry name" value="SBP_5"/>
</dbReference>
<evidence type="ECO:0000256" key="1">
    <source>
        <dbReference type="ARBA" id="ARBA00005695"/>
    </source>
</evidence>
<evidence type="ECO:0000313" key="5">
    <source>
        <dbReference type="EMBL" id="SVC52493.1"/>
    </source>
</evidence>
<sequence length="203" mass="23556">MRSLAIFALATILSLLPVSANPQPQESPSRQSDDTLVLRFRIGPPTLNPITYRDVYAAYILQYTNAELYVVDKEYLRDLAAGKVKQREWPLKPELAADYPTISEDKLTWTIKLREGCKWHDGEEVTAHDIKASFEIMMNDKVDATRMRSYYEKIDEVIAEDDYTIKFKFKEKYYFAKYSLPSIPIAPLHIIEELDEPQDWNGI</sequence>
<dbReference type="Pfam" id="PF00496">
    <property type="entry name" value="SBP_bac_5"/>
    <property type="match status" value="1"/>
</dbReference>
<evidence type="ECO:0000259" key="4">
    <source>
        <dbReference type="Pfam" id="PF00496"/>
    </source>
</evidence>
<dbReference type="PANTHER" id="PTHR30290">
    <property type="entry name" value="PERIPLASMIC BINDING COMPONENT OF ABC TRANSPORTER"/>
    <property type="match status" value="1"/>
</dbReference>
<proteinExistence type="inferred from homology"/>
<dbReference type="Gene3D" id="3.40.190.10">
    <property type="entry name" value="Periplasmic binding protein-like II"/>
    <property type="match status" value="1"/>
</dbReference>